<dbReference type="Proteomes" id="UP000068016">
    <property type="component" value="Unassembled WGS sequence"/>
</dbReference>
<comment type="caution">
    <text evidence="4">The sequence shown here is derived from an EMBL/GenBank/DDBJ whole genome shotgun (WGS) entry which is preliminary data.</text>
</comment>
<dbReference type="Gene3D" id="3.20.20.240">
    <property type="entry name" value="Methylmalonyl-CoA mutase"/>
    <property type="match status" value="1"/>
</dbReference>
<dbReference type="PIRSF" id="PIRSF001495">
    <property type="entry name" value="Met_asp_mut_epsi"/>
    <property type="match status" value="1"/>
</dbReference>
<dbReference type="EMBL" id="LPLZ01000033">
    <property type="protein sequence ID" value="KWN18117.1"/>
    <property type="molecule type" value="Genomic_DNA"/>
</dbReference>
<dbReference type="InterPro" id="IPR006396">
    <property type="entry name" value="Glu_mut_E"/>
</dbReference>
<keyword evidence="1" id="KW-0846">Cobalamin</keyword>
<protein>
    <submittedName>
        <fullName evidence="4">Methylaspartate mutase</fullName>
    </submittedName>
</protein>
<dbReference type="GO" id="GO:0050097">
    <property type="term" value="F:methylaspartate mutase activity"/>
    <property type="evidence" value="ECO:0007669"/>
    <property type="project" value="InterPro"/>
</dbReference>
<proteinExistence type="predicted"/>
<dbReference type="SUPFAM" id="SSF51703">
    <property type="entry name" value="Cobalamin (vitamin B12)-dependent enzymes"/>
    <property type="match status" value="1"/>
</dbReference>
<reference evidence="4 5" key="1">
    <citation type="submission" date="2015-11" db="EMBL/GenBank/DDBJ databases">
        <title>Expanding the genomic diversity of Burkholderia species for the development of highly accurate diagnostics.</title>
        <authorList>
            <person name="Sahl J."/>
            <person name="Keim P."/>
            <person name="Wagner D."/>
        </authorList>
    </citation>
    <scope>NUCLEOTIDE SEQUENCE [LARGE SCALE GENOMIC DNA]</scope>
    <source>
        <strain evidence="4 5">MSMB793WGS</strain>
    </source>
</reference>
<evidence type="ECO:0000256" key="2">
    <source>
        <dbReference type="ARBA" id="ARBA00023235"/>
    </source>
</evidence>
<dbReference type="InterPro" id="IPR016176">
    <property type="entry name" value="Cbl-dep_enz_cat"/>
</dbReference>
<sequence length="423" mass="45755">MAGYFQSFVGEARRRGELVVQPRMGFGSIAAMRGGLERVAALPCRAIGTITLDSYTRVGDYASSLESLAAGRTLNGFPIVSHPQSEIREMLAPLYGPQFPIQIRHGTARPQEVFRRIAALGLDASEGGPVSYCMPYGRTPLAQAVRAWEESCRILAGETQAPHLESFGGCLLGQLCPPSLLISISILEALFFIQHGIRSVSLSYAQGTLPGQDRAALRVLREFAAQYLGGFDWHVVVYSYMGVFPRTPDGARRLIADSARLAKATGCERLIVKTVAEAHQIPTVEDNLDALQLAAESAAAQEAESKAGADAAHDPEDYYAEILDEARTLIETTLSLDADVGAALVAAFRDGVLDIPFCLHADNAGRTTTRLDERGALRWCTTGRMPLPQPLIAQAGHAHAVTSDELLTMLSYISNRYDYPHLA</sequence>
<dbReference type="AlphaFoldDB" id="A0A108EVB9"/>
<evidence type="ECO:0000313" key="5">
    <source>
        <dbReference type="Proteomes" id="UP000068016"/>
    </source>
</evidence>
<dbReference type="RefSeq" id="WP_060346928.1">
    <property type="nucleotide sequence ID" value="NZ_LPLZ01000033.1"/>
</dbReference>
<gene>
    <name evidence="4" type="ORF">WT83_11650</name>
</gene>
<evidence type="ECO:0000256" key="3">
    <source>
        <dbReference type="ARBA" id="ARBA00023285"/>
    </source>
</evidence>
<organism evidence="4 5">
    <name type="scientific">Burkholderia territorii</name>
    <dbReference type="NCBI Taxonomy" id="1503055"/>
    <lineage>
        <taxon>Bacteria</taxon>
        <taxon>Pseudomonadati</taxon>
        <taxon>Pseudomonadota</taxon>
        <taxon>Betaproteobacteria</taxon>
        <taxon>Burkholderiales</taxon>
        <taxon>Burkholderiaceae</taxon>
        <taxon>Burkholderia</taxon>
        <taxon>Burkholderia cepacia complex</taxon>
    </lineage>
</organism>
<dbReference type="Pfam" id="PF06368">
    <property type="entry name" value="Met_asp_mut_E"/>
    <property type="match status" value="1"/>
</dbReference>
<dbReference type="GO" id="GO:0031419">
    <property type="term" value="F:cobalamin binding"/>
    <property type="evidence" value="ECO:0007669"/>
    <property type="project" value="UniProtKB-KW"/>
</dbReference>
<dbReference type="GO" id="GO:0019670">
    <property type="term" value="P:anaerobic L-glutamate catabolic process"/>
    <property type="evidence" value="ECO:0007669"/>
    <property type="project" value="InterPro"/>
</dbReference>
<keyword evidence="2" id="KW-0413">Isomerase</keyword>
<evidence type="ECO:0000313" key="4">
    <source>
        <dbReference type="EMBL" id="KWN18117.1"/>
    </source>
</evidence>
<name>A0A108EVB9_9BURK</name>
<evidence type="ECO:0000256" key="1">
    <source>
        <dbReference type="ARBA" id="ARBA00022628"/>
    </source>
</evidence>
<accession>A0A108EVB9</accession>
<keyword evidence="3" id="KW-0170">Cobalt</keyword>